<keyword evidence="6 7" id="KW-0472">Membrane</keyword>
<proteinExistence type="inferred from homology"/>
<feature type="transmembrane region" description="Helical" evidence="7">
    <location>
        <begin position="71"/>
        <end position="92"/>
    </location>
</feature>
<dbReference type="EMBL" id="CAJVPA010000221">
    <property type="protein sequence ID" value="CAG8412734.1"/>
    <property type="molecule type" value="Genomic_DNA"/>
</dbReference>
<name>A0A9W4JQ49_9EURO</name>
<evidence type="ECO:0000313" key="9">
    <source>
        <dbReference type="EMBL" id="CAG8412734.1"/>
    </source>
</evidence>
<dbReference type="PROSITE" id="PS50850">
    <property type="entry name" value="MFS"/>
    <property type="match status" value="1"/>
</dbReference>
<evidence type="ECO:0000256" key="5">
    <source>
        <dbReference type="ARBA" id="ARBA00022989"/>
    </source>
</evidence>
<dbReference type="InterPro" id="IPR036259">
    <property type="entry name" value="MFS_trans_sf"/>
</dbReference>
<dbReference type="OrthoDB" id="6339427at2759"/>
<dbReference type="InterPro" id="IPR005829">
    <property type="entry name" value="Sugar_transporter_CS"/>
</dbReference>
<sequence length="492" mass="55042">MTTACAAITQGWQQSTINSSSLLKWEEDLGLNHDEHRLLIGLINAAPWLSGSLIGTWLSDPLQDHFGRRPALFVAAIFCVVLVIGICIPSNVCLVADPSFDPGTAHCESWNTLLVSRILLGVGIGSKASIAPIFAAEAAPDQHRGQVLMLWQLFDALGIFLGFVSVLIVMDSWRVLLATATIPAIVLLFLVFICPESPRYLIQKNKYAAAYQSLLELRGTPVQAARDLYYIHSQLQTEAITKWDPPQTSEESFSWQRGDGYAYQQWIKKGNFFKRMRYLATDDRTRRACIVALIVMASQQLCGINVLTFYSSSLFNKSAFLNSSTVIKWYNFSFGLANFLFTLPVLGFIDSRGRRPLLLVSFTGMLLSLLAISGFFKIANESTKGILIGVFSIVFFLFFYSIGAGPIPFTLSAEVFPLCVRGKLMNPSICHQLGLICTRGWNEFQRYDQLPWPWDLGSFCSSVNVGIQRRGKPFVFLLVRFLSCPYPRLLQY</sequence>
<evidence type="ECO:0000256" key="1">
    <source>
        <dbReference type="ARBA" id="ARBA00004141"/>
    </source>
</evidence>
<reference evidence="9" key="1">
    <citation type="submission" date="2021-07" db="EMBL/GenBank/DDBJ databases">
        <authorList>
            <person name="Branca A.L. A."/>
        </authorList>
    </citation>
    <scope>NUCLEOTIDE SEQUENCE</scope>
</reference>
<dbReference type="Pfam" id="PF00083">
    <property type="entry name" value="Sugar_tr"/>
    <property type="match status" value="1"/>
</dbReference>
<dbReference type="GO" id="GO:0015791">
    <property type="term" value="P:polyol transmembrane transport"/>
    <property type="evidence" value="ECO:0007669"/>
    <property type="project" value="UniProtKB-ARBA"/>
</dbReference>
<dbReference type="GO" id="GO:0015798">
    <property type="term" value="P:myo-inositol transport"/>
    <property type="evidence" value="ECO:0007669"/>
    <property type="project" value="UniProtKB-ARBA"/>
</dbReference>
<feature type="transmembrane region" description="Helical" evidence="7">
    <location>
        <begin position="147"/>
        <end position="169"/>
    </location>
</feature>
<gene>
    <name evidence="9" type="ORF">PSALAMII_LOCUS9353</name>
</gene>
<comment type="caution">
    <text evidence="9">The sequence shown here is derived from an EMBL/GenBank/DDBJ whole genome shotgun (WGS) entry which is preliminary data.</text>
</comment>
<dbReference type="InterPro" id="IPR020846">
    <property type="entry name" value="MFS_dom"/>
</dbReference>
<dbReference type="PRINTS" id="PR00171">
    <property type="entry name" value="SUGRTRNSPORT"/>
</dbReference>
<dbReference type="GO" id="GO:0022857">
    <property type="term" value="F:transmembrane transporter activity"/>
    <property type="evidence" value="ECO:0007669"/>
    <property type="project" value="InterPro"/>
</dbReference>
<dbReference type="InterPro" id="IPR005828">
    <property type="entry name" value="MFS_sugar_transport-like"/>
</dbReference>
<feature type="transmembrane region" description="Helical" evidence="7">
    <location>
        <begin position="112"/>
        <end position="135"/>
    </location>
</feature>
<keyword evidence="4 7" id="KW-0812">Transmembrane</keyword>
<dbReference type="PROSITE" id="PS00217">
    <property type="entry name" value="SUGAR_TRANSPORT_2"/>
    <property type="match status" value="1"/>
</dbReference>
<feature type="domain" description="Major facilitator superfamily (MFS) profile" evidence="8">
    <location>
        <begin position="1"/>
        <end position="492"/>
    </location>
</feature>
<protein>
    <recommendedName>
        <fullName evidence="8">Major facilitator superfamily (MFS) profile domain-containing protein</fullName>
    </recommendedName>
</protein>
<dbReference type="Proteomes" id="UP001152646">
    <property type="component" value="Unassembled WGS sequence"/>
</dbReference>
<feature type="transmembrane region" description="Helical" evidence="7">
    <location>
        <begin position="175"/>
        <end position="194"/>
    </location>
</feature>
<evidence type="ECO:0000259" key="8">
    <source>
        <dbReference type="PROSITE" id="PS50850"/>
    </source>
</evidence>
<comment type="similarity">
    <text evidence="2">Belongs to the major facilitator superfamily. Sugar transporter (TC 2.A.1.1) family.</text>
</comment>
<evidence type="ECO:0000256" key="2">
    <source>
        <dbReference type="ARBA" id="ARBA00010992"/>
    </source>
</evidence>
<dbReference type="GO" id="GO:0016020">
    <property type="term" value="C:membrane"/>
    <property type="evidence" value="ECO:0007669"/>
    <property type="project" value="UniProtKB-SubCell"/>
</dbReference>
<evidence type="ECO:0000256" key="4">
    <source>
        <dbReference type="ARBA" id="ARBA00022692"/>
    </source>
</evidence>
<organism evidence="9 10">
    <name type="scientific">Penicillium salamii</name>
    <dbReference type="NCBI Taxonomy" id="1612424"/>
    <lineage>
        <taxon>Eukaryota</taxon>
        <taxon>Fungi</taxon>
        <taxon>Dikarya</taxon>
        <taxon>Ascomycota</taxon>
        <taxon>Pezizomycotina</taxon>
        <taxon>Eurotiomycetes</taxon>
        <taxon>Eurotiomycetidae</taxon>
        <taxon>Eurotiales</taxon>
        <taxon>Aspergillaceae</taxon>
        <taxon>Penicillium</taxon>
    </lineage>
</organism>
<feature type="transmembrane region" description="Helical" evidence="7">
    <location>
        <begin position="385"/>
        <end position="402"/>
    </location>
</feature>
<feature type="transmembrane region" description="Helical" evidence="7">
    <location>
        <begin position="356"/>
        <end position="379"/>
    </location>
</feature>
<dbReference type="PANTHER" id="PTHR48020">
    <property type="entry name" value="PROTON MYO-INOSITOL COTRANSPORTER"/>
    <property type="match status" value="1"/>
</dbReference>
<feature type="transmembrane region" description="Helical" evidence="7">
    <location>
        <begin position="330"/>
        <end position="349"/>
    </location>
</feature>
<comment type="subcellular location">
    <subcellularLocation>
        <location evidence="1">Membrane</location>
        <topology evidence="1">Multi-pass membrane protein</topology>
    </subcellularLocation>
</comment>
<keyword evidence="3" id="KW-0813">Transport</keyword>
<dbReference type="SUPFAM" id="SSF103473">
    <property type="entry name" value="MFS general substrate transporter"/>
    <property type="match status" value="1"/>
</dbReference>
<evidence type="ECO:0000313" key="10">
    <source>
        <dbReference type="Proteomes" id="UP001152646"/>
    </source>
</evidence>
<evidence type="ECO:0000256" key="6">
    <source>
        <dbReference type="ARBA" id="ARBA00023136"/>
    </source>
</evidence>
<dbReference type="PANTHER" id="PTHR48020:SF40">
    <property type="entry name" value="MAJOR FACILITATOR SUPERFAMILY (MFS) PROFILE DOMAIN-CONTAINING PROTEIN"/>
    <property type="match status" value="1"/>
</dbReference>
<feature type="transmembrane region" description="Helical" evidence="7">
    <location>
        <begin position="288"/>
        <end position="310"/>
    </location>
</feature>
<evidence type="ECO:0000256" key="7">
    <source>
        <dbReference type="SAM" id="Phobius"/>
    </source>
</evidence>
<accession>A0A9W4JQ49</accession>
<dbReference type="InterPro" id="IPR050814">
    <property type="entry name" value="Myo-inositol_Transporter"/>
</dbReference>
<dbReference type="InterPro" id="IPR003663">
    <property type="entry name" value="Sugar/inositol_transpt"/>
</dbReference>
<dbReference type="AlphaFoldDB" id="A0A9W4JQ49"/>
<keyword evidence="5 7" id="KW-1133">Transmembrane helix</keyword>
<evidence type="ECO:0000256" key="3">
    <source>
        <dbReference type="ARBA" id="ARBA00022448"/>
    </source>
</evidence>
<dbReference type="Gene3D" id="1.20.1250.20">
    <property type="entry name" value="MFS general substrate transporter like domains"/>
    <property type="match status" value="1"/>
</dbReference>